<dbReference type="InterPro" id="IPR018551">
    <property type="entry name" value="DUF2007"/>
</dbReference>
<dbReference type="InterPro" id="IPR011322">
    <property type="entry name" value="N-reg_PII-like_a/b"/>
</dbReference>
<reference evidence="2 3" key="1">
    <citation type="submission" date="2018-06" db="EMBL/GenBank/DDBJ databases">
        <title>Extensive metabolic versatility and redundancy in microbially diverse, dynamic hydrothermal sediments.</title>
        <authorList>
            <person name="Dombrowski N."/>
            <person name="Teske A."/>
            <person name="Baker B.J."/>
        </authorList>
    </citation>
    <scope>NUCLEOTIDE SEQUENCE [LARGE SCALE GENOMIC DNA]</scope>
    <source>
        <strain evidence="2">B7_G13</strain>
    </source>
</reference>
<dbReference type="SUPFAM" id="SSF54913">
    <property type="entry name" value="GlnB-like"/>
    <property type="match status" value="1"/>
</dbReference>
<protein>
    <recommendedName>
        <fullName evidence="1">DUF2007 domain-containing protein</fullName>
    </recommendedName>
</protein>
<evidence type="ECO:0000313" key="3">
    <source>
        <dbReference type="Proteomes" id="UP000277457"/>
    </source>
</evidence>
<evidence type="ECO:0000259" key="1">
    <source>
        <dbReference type="Pfam" id="PF09413"/>
    </source>
</evidence>
<dbReference type="Proteomes" id="UP000277457">
    <property type="component" value="Unassembled WGS sequence"/>
</dbReference>
<name>A0A662D4D8_UNCAE</name>
<gene>
    <name evidence="2" type="ORF">DRZ78_02365</name>
</gene>
<evidence type="ECO:0000313" key="2">
    <source>
        <dbReference type="EMBL" id="RLE07788.1"/>
    </source>
</evidence>
<organism evidence="2 3">
    <name type="scientific">Aerophobetes bacterium</name>
    <dbReference type="NCBI Taxonomy" id="2030807"/>
    <lineage>
        <taxon>Bacteria</taxon>
        <taxon>Candidatus Aerophobota</taxon>
    </lineage>
</organism>
<dbReference type="Pfam" id="PF09413">
    <property type="entry name" value="DUF2007"/>
    <property type="match status" value="1"/>
</dbReference>
<dbReference type="EMBL" id="QMPY01000067">
    <property type="protein sequence ID" value="RLE07788.1"/>
    <property type="molecule type" value="Genomic_DNA"/>
</dbReference>
<dbReference type="AlphaFoldDB" id="A0A662D4D8"/>
<dbReference type="Gene3D" id="3.30.70.790">
    <property type="entry name" value="UreE, C-terminal domain"/>
    <property type="match status" value="1"/>
</dbReference>
<feature type="domain" description="DUF2007" evidence="1">
    <location>
        <begin position="25"/>
        <end position="90"/>
    </location>
</feature>
<proteinExistence type="predicted"/>
<accession>A0A662D4D8</accession>
<comment type="caution">
    <text evidence="2">The sequence shown here is derived from an EMBL/GenBank/DDBJ whole genome shotgun (WGS) entry which is preliminary data.</text>
</comment>
<sequence>MTYTISHQSIGTSPSGIFVKEKNLIKVYSAANIIEAELVRSLLKDGGIKSILMDKNMTTIYGTFIPFGGVKIMVNRNDVEKANKIISSMEKQ</sequence>